<evidence type="ECO:0008006" key="4">
    <source>
        <dbReference type="Google" id="ProtNLM"/>
    </source>
</evidence>
<dbReference type="EMBL" id="UYYB01106105">
    <property type="protein sequence ID" value="VDM79723.1"/>
    <property type="molecule type" value="Genomic_DNA"/>
</dbReference>
<proteinExistence type="predicted"/>
<dbReference type="Gene3D" id="3.40.50.1110">
    <property type="entry name" value="SGNH hydrolase"/>
    <property type="match status" value="1"/>
</dbReference>
<dbReference type="AlphaFoldDB" id="A0A3P7JG39"/>
<dbReference type="Proteomes" id="UP000270094">
    <property type="component" value="Unassembled WGS sequence"/>
</dbReference>
<dbReference type="PANTHER" id="PTHR37981">
    <property type="entry name" value="LIPASE 2"/>
    <property type="match status" value="1"/>
</dbReference>
<dbReference type="InterPro" id="IPR037460">
    <property type="entry name" value="SEST-like"/>
</dbReference>
<dbReference type="PANTHER" id="PTHR37981:SF1">
    <property type="entry name" value="SGNH HYDROLASE-TYPE ESTERASE DOMAIN-CONTAINING PROTEIN"/>
    <property type="match status" value="1"/>
</dbReference>
<accession>A0A3P7JG39</accession>
<dbReference type="OrthoDB" id="21678at2759"/>
<dbReference type="InterPro" id="IPR036514">
    <property type="entry name" value="SGNH_hydro_sf"/>
</dbReference>
<protein>
    <recommendedName>
        <fullName evidence="4">SGNH hydrolase-type esterase domain-containing protein</fullName>
    </recommendedName>
</protein>
<evidence type="ECO:0000313" key="2">
    <source>
        <dbReference type="EMBL" id="VDM79723.1"/>
    </source>
</evidence>
<feature type="region of interest" description="Disordered" evidence="1">
    <location>
        <begin position="1"/>
        <end position="23"/>
    </location>
</feature>
<organism evidence="2 3">
    <name type="scientific">Strongylus vulgaris</name>
    <name type="common">Blood worm</name>
    <dbReference type="NCBI Taxonomy" id="40348"/>
    <lineage>
        <taxon>Eukaryota</taxon>
        <taxon>Metazoa</taxon>
        <taxon>Ecdysozoa</taxon>
        <taxon>Nematoda</taxon>
        <taxon>Chromadorea</taxon>
        <taxon>Rhabditida</taxon>
        <taxon>Rhabditina</taxon>
        <taxon>Rhabditomorpha</taxon>
        <taxon>Strongyloidea</taxon>
        <taxon>Strongylidae</taxon>
        <taxon>Strongylus</taxon>
    </lineage>
</organism>
<evidence type="ECO:0000256" key="1">
    <source>
        <dbReference type="SAM" id="MobiDB-lite"/>
    </source>
</evidence>
<evidence type="ECO:0000313" key="3">
    <source>
        <dbReference type="Proteomes" id="UP000270094"/>
    </source>
</evidence>
<sequence>MAIVGDSFASGEGNPDIQRRGEAKAQWLDERCHRSGKSFAAQVFAKIQKMRENIYLTYLACAGATVENGILKAKGEPSQLNVLESIATMR</sequence>
<keyword evidence="3" id="KW-1185">Reference proteome</keyword>
<reference evidence="2 3" key="1">
    <citation type="submission" date="2018-11" db="EMBL/GenBank/DDBJ databases">
        <authorList>
            <consortium name="Pathogen Informatics"/>
        </authorList>
    </citation>
    <scope>NUCLEOTIDE SEQUENCE [LARGE SCALE GENOMIC DNA]</scope>
</reference>
<name>A0A3P7JG39_STRVU</name>
<dbReference type="GO" id="GO:0016788">
    <property type="term" value="F:hydrolase activity, acting on ester bonds"/>
    <property type="evidence" value="ECO:0007669"/>
    <property type="project" value="InterPro"/>
</dbReference>
<gene>
    <name evidence="2" type="ORF">SVUK_LOCUS14721</name>
</gene>
<dbReference type="GO" id="GO:0006629">
    <property type="term" value="P:lipid metabolic process"/>
    <property type="evidence" value="ECO:0007669"/>
    <property type="project" value="TreeGrafter"/>
</dbReference>
<dbReference type="SUPFAM" id="SSF52266">
    <property type="entry name" value="SGNH hydrolase"/>
    <property type="match status" value="1"/>
</dbReference>